<feature type="domain" description="HTH rpiR-type" evidence="4">
    <location>
        <begin position="2"/>
        <end position="78"/>
    </location>
</feature>
<dbReference type="SUPFAM" id="SSF53697">
    <property type="entry name" value="SIS domain"/>
    <property type="match status" value="1"/>
</dbReference>
<dbReference type="Gene3D" id="3.40.50.10490">
    <property type="entry name" value="Glucose-6-phosphate isomerase like protein, domain 1"/>
    <property type="match status" value="1"/>
</dbReference>
<evidence type="ECO:0000256" key="2">
    <source>
        <dbReference type="ARBA" id="ARBA00023125"/>
    </source>
</evidence>
<evidence type="ECO:0000256" key="3">
    <source>
        <dbReference type="ARBA" id="ARBA00023163"/>
    </source>
</evidence>
<dbReference type="RefSeq" id="WP_109730584.1">
    <property type="nucleotide sequence ID" value="NZ_BAAACK010000019.1"/>
</dbReference>
<dbReference type="PANTHER" id="PTHR30514">
    <property type="entry name" value="GLUCOKINASE"/>
    <property type="match status" value="1"/>
</dbReference>
<dbReference type="InterPro" id="IPR009057">
    <property type="entry name" value="Homeodomain-like_sf"/>
</dbReference>
<evidence type="ECO:0000259" key="5">
    <source>
        <dbReference type="PROSITE" id="PS51464"/>
    </source>
</evidence>
<evidence type="ECO:0000313" key="6">
    <source>
        <dbReference type="EMBL" id="PWJ30139.1"/>
    </source>
</evidence>
<protein>
    <submittedName>
        <fullName evidence="6">RpiR family transcriptional regulator</fullName>
    </submittedName>
</protein>
<dbReference type="SUPFAM" id="SSF46689">
    <property type="entry name" value="Homeodomain-like"/>
    <property type="match status" value="1"/>
</dbReference>
<keyword evidence="3" id="KW-0804">Transcription</keyword>
<organism evidence="6 7">
    <name type="scientific">Faecalicatena orotica</name>
    <dbReference type="NCBI Taxonomy" id="1544"/>
    <lineage>
        <taxon>Bacteria</taxon>
        <taxon>Bacillati</taxon>
        <taxon>Bacillota</taxon>
        <taxon>Clostridia</taxon>
        <taxon>Lachnospirales</taxon>
        <taxon>Lachnospiraceae</taxon>
        <taxon>Faecalicatena</taxon>
    </lineage>
</organism>
<feature type="domain" description="SIS" evidence="5">
    <location>
        <begin position="127"/>
        <end position="264"/>
    </location>
</feature>
<dbReference type="AlphaFoldDB" id="A0A2Y9BFQ3"/>
<dbReference type="PROSITE" id="PS51071">
    <property type="entry name" value="HTH_RPIR"/>
    <property type="match status" value="1"/>
</dbReference>
<dbReference type="Gene3D" id="1.10.10.10">
    <property type="entry name" value="Winged helix-like DNA-binding domain superfamily/Winged helix DNA-binding domain"/>
    <property type="match status" value="1"/>
</dbReference>
<dbReference type="InterPro" id="IPR001347">
    <property type="entry name" value="SIS_dom"/>
</dbReference>
<keyword evidence="2" id="KW-0238">DNA-binding</keyword>
<dbReference type="GO" id="GO:0003700">
    <property type="term" value="F:DNA-binding transcription factor activity"/>
    <property type="evidence" value="ECO:0007669"/>
    <property type="project" value="InterPro"/>
</dbReference>
<proteinExistence type="predicted"/>
<dbReference type="PANTHER" id="PTHR30514:SF18">
    <property type="entry name" value="RPIR-FAMILY TRANSCRIPTIONAL REGULATOR"/>
    <property type="match status" value="1"/>
</dbReference>
<evidence type="ECO:0000313" key="7">
    <source>
        <dbReference type="Proteomes" id="UP000245845"/>
    </source>
</evidence>
<evidence type="ECO:0000259" key="4">
    <source>
        <dbReference type="PROSITE" id="PS51071"/>
    </source>
</evidence>
<dbReference type="GO" id="GO:1901135">
    <property type="term" value="P:carbohydrate derivative metabolic process"/>
    <property type="evidence" value="ECO:0007669"/>
    <property type="project" value="InterPro"/>
</dbReference>
<dbReference type="CDD" id="cd05013">
    <property type="entry name" value="SIS_RpiR"/>
    <property type="match status" value="1"/>
</dbReference>
<dbReference type="Pfam" id="PF01380">
    <property type="entry name" value="SIS"/>
    <property type="match status" value="1"/>
</dbReference>
<dbReference type="OrthoDB" id="2930at2"/>
<keyword evidence="1" id="KW-0805">Transcription regulation</keyword>
<name>A0A2Y9BFQ3_9FIRM</name>
<comment type="caution">
    <text evidence="6">The sequence shown here is derived from an EMBL/GenBank/DDBJ whole genome shotgun (WGS) entry which is preliminary data.</text>
</comment>
<dbReference type="PROSITE" id="PS51464">
    <property type="entry name" value="SIS"/>
    <property type="match status" value="1"/>
</dbReference>
<dbReference type="Proteomes" id="UP000245845">
    <property type="component" value="Unassembled WGS sequence"/>
</dbReference>
<accession>A0A2Y9BFQ3</accession>
<dbReference type="GO" id="GO:0003677">
    <property type="term" value="F:DNA binding"/>
    <property type="evidence" value="ECO:0007669"/>
    <property type="project" value="UniProtKB-KW"/>
</dbReference>
<dbReference type="EMBL" id="QGDL01000004">
    <property type="protein sequence ID" value="PWJ30139.1"/>
    <property type="molecule type" value="Genomic_DNA"/>
</dbReference>
<gene>
    <name evidence="6" type="ORF">A8806_1042</name>
</gene>
<dbReference type="Pfam" id="PF01418">
    <property type="entry name" value="HTH_6"/>
    <property type="match status" value="1"/>
</dbReference>
<dbReference type="GO" id="GO:0097367">
    <property type="term" value="F:carbohydrate derivative binding"/>
    <property type="evidence" value="ECO:0007669"/>
    <property type="project" value="InterPro"/>
</dbReference>
<dbReference type="InterPro" id="IPR036388">
    <property type="entry name" value="WH-like_DNA-bd_sf"/>
</dbReference>
<dbReference type="InterPro" id="IPR000281">
    <property type="entry name" value="HTH_RpiR"/>
</dbReference>
<dbReference type="InterPro" id="IPR046348">
    <property type="entry name" value="SIS_dom_sf"/>
</dbReference>
<sequence>MSDFSKRIASETPSFTNSQKNVADYISGHLNKVAFYTLDELSRKIGVSTTTIIRFSRVLGYDGFSEMQKAIQEDIYANSAPKARLSERLPDTAQPPDNELLSDCFQNDIENIRQTLAAQKGDDLDAAVDSIIRARSVYILGMRSSFSPAYYMASRLGEIRKNVHLIQSVGMIYPEEIVNAGEDDVCIAYLFPRYSKVSSSIISWMKNAGSKVILITSLNYQAVSGYGDIILPCAISSLSYKNSFAAPLCLTNYLITAMARQNHKEAQSILEKTESILSQGFYLGL</sequence>
<dbReference type="InterPro" id="IPR047640">
    <property type="entry name" value="RpiR-like"/>
</dbReference>
<keyword evidence="7" id="KW-1185">Reference proteome</keyword>
<reference evidence="6 7" key="1">
    <citation type="submission" date="2018-05" db="EMBL/GenBank/DDBJ databases">
        <title>The Hungate 1000. A catalogue of reference genomes from the rumen microbiome.</title>
        <authorList>
            <person name="Kelly W."/>
        </authorList>
    </citation>
    <scope>NUCLEOTIDE SEQUENCE [LARGE SCALE GENOMIC DNA]</scope>
    <source>
        <strain evidence="6 7">NLAE-zl-C242</strain>
    </source>
</reference>
<dbReference type="InterPro" id="IPR035472">
    <property type="entry name" value="RpiR-like_SIS"/>
</dbReference>
<evidence type="ECO:0000256" key="1">
    <source>
        <dbReference type="ARBA" id="ARBA00023015"/>
    </source>
</evidence>